<evidence type="ECO:0000256" key="2">
    <source>
        <dbReference type="ARBA" id="ARBA00007613"/>
    </source>
</evidence>
<dbReference type="Gene3D" id="1.20.1600.10">
    <property type="entry name" value="Outer membrane efflux proteins (OEP)"/>
    <property type="match status" value="1"/>
</dbReference>
<evidence type="ECO:0000313" key="4">
    <source>
        <dbReference type="Proteomes" id="UP000251197"/>
    </source>
</evidence>
<reference evidence="3 4" key="1">
    <citation type="submission" date="2018-06" db="EMBL/GenBank/DDBJ databases">
        <authorList>
            <consortium name="Pathogen Informatics"/>
            <person name="Doyle S."/>
        </authorList>
    </citation>
    <scope>NUCLEOTIDE SEQUENCE [LARGE SCALE GENOMIC DNA]</scope>
    <source>
        <strain evidence="3 4">NCTC12120</strain>
    </source>
</reference>
<protein>
    <submittedName>
        <fullName evidence="3">Efflux transporter, outer membrane factor (OMF) lipoprotein, NodT family</fullName>
    </submittedName>
</protein>
<evidence type="ECO:0000256" key="1">
    <source>
        <dbReference type="ARBA" id="ARBA00004442"/>
    </source>
</evidence>
<dbReference type="EMBL" id="UAVU01000003">
    <property type="protein sequence ID" value="SQA98791.1"/>
    <property type="molecule type" value="Genomic_DNA"/>
</dbReference>
<comment type="similarity">
    <text evidence="2">Belongs to the outer membrane factor (OMF) (TC 1.B.17) family.</text>
</comment>
<organism evidence="3 4">
    <name type="scientific">Cedecea neteri</name>
    <dbReference type="NCBI Taxonomy" id="158822"/>
    <lineage>
        <taxon>Bacteria</taxon>
        <taxon>Pseudomonadati</taxon>
        <taxon>Pseudomonadota</taxon>
        <taxon>Gammaproteobacteria</taxon>
        <taxon>Enterobacterales</taxon>
        <taxon>Enterobacteriaceae</taxon>
        <taxon>Cedecea</taxon>
    </lineage>
</organism>
<sequence length="111" mass="12195">MNSICGESLPGRGSEVNGTLKASAEDLHNTELVIIESISKSYWSIAKLNEQIEFNKQRLDIAKSTYEIVKAKYNSGAGTKSDVILAENQFIPASYSSEIFSAKEKLSETQC</sequence>
<dbReference type="Pfam" id="PF02321">
    <property type="entry name" value="OEP"/>
    <property type="match status" value="1"/>
</dbReference>
<dbReference type="GO" id="GO:0009279">
    <property type="term" value="C:cell outer membrane"/>
    <property type="evidence" value="ECO:0007669"/>
    <property type="project" value="UniProtKB-SubCell"/>
</dbReference>
<dbReference type="AlphaFoldDB" id="A0A2X2T9X9"/>
<dbReference type="InterPro" id="IPR003423">
    <property type="entry name" value="OMP_efflux"/>
</dbReference>
<comment type="subcellular location">
    <subcellularLocation>
        <location evidence="1">Cell outer membrane</location>
    </subcellularLocation>
</comment>
<name>A0A2X2T9X9_9ENTR</name>
<dbReference type="SUPFAM" id="SSF56954">
    <property type="entry name" value="Outer membrane efflux proteins (OEP)"/>
    <property type="match status" value="1"/>
</dbReference>
<accession>A0A2X2T9X9</accession>
<dbReference type="Proteomes" id="UP000251197">
    <property type="component" value="Unassembled WGS sequence"/>
</dbReference>
<proteinExistence type="inferred from homology"/>
<evidence type="ECO:0000313" key="3">
    <source>
        <dbReference type="EMBL" id="SQA98791.1"/>
    </source>
</evidence>
<keyword evidence="3" id="KW-0449">Lipoprotein</keyword>
<dbReference type="GO" id="GO:0015562">
    <property type="term" value="F:efflux transmembrane transporter activity"/>
    <property type="evidence" value="ECO:0007669"/>
    <property type="project" value="InterPro"/>
</dbReference>
<gene>
    <name evidence="3" type="ORF">NCTC12120_02688</name>
</gene>